<evidence type="ECO:0000259" key="3">
    <source>
        <dbReference type="Pfam" id="PF13439"/>
    </source>
</evidence>
<dbReference type="Pfam" id="PF13692">
    <property type="entry name" value="Glyco_trans_1_4"/>
    <property type="match status" value="1"/>
</dbReference>
<dbReference type="Gene3D" id="3.40.50.2000">
    <property type="entry name" value="Glycogen Phosphorylase B"/>
    <property type="match status" value="2"/>
</dbReference>
<dbReference type="RefSeq" id="WP_304562997.1">
    <property type="nucleotide sequence ID" value="NZ_JAUQSZ010000018.1"/>
</dbReference>
<evidence type="ECO:0000313" key="4">
    <source>
        <dbReference type="EMBL" id="MDO7844599.1"/>
    </source>
</evidence>
<dbReference type="GO" id="GO:0016757">
    <property type="term" value="F:glycosyltransferase activity"/>
    <property type="evidence" value="ECO:0007669"/>
    <property type="project" value="UniProtKB-KW"/>
</dbReference>
<name>A0ABT9A432_9SPHN</name>
<sequence length="393" mass="42088">MSGEGGSSSMAGAGRPIRALLVDSSFFTQPYDTALHNGLVAAGVEAHWLTRRLRAGEGIQLPSDAQTALFYPVSERGGPRSERPLSRLLKAAEHPLGLARMVHLARRYDVVHVQWAMVPAIDAFALGQIRTRRPVVFTVHDTQPFNGKAMNAWRTRGFERLFDVADALIVHTESGRASLIGAGAPAERIHVIPHGPLPLAGAAEPQARGARWRIVLFGRLQHYKGADLLVEALGRLDPAQRARIEVMIAGEPMIDLAPLRARAAELGIDGKTLRFEPRVFSDADMAALLAGADSFVLPYRAIDASGVLFLILGLGKWIVASDIGAFAETLRDGETGRLIPPGDIDTLAAALADAVGRKVAPGALAATGWDAIGIRTAELYRNLITARGKAVSR</sequence>
<dbReference type="SUPFAM" id="SSF53756">
    <property type="entry name" value="UDP-Glycosyltransferase/glycogen phosphorylase"/>
    <property type="match status" value="1"/>
</dbReference>
<dbReference type="EMBL" id="JAUQSZ010000018">
    <property type="protein sequence ID" value="MDO7844599.1"/>
    <property type="molecule type" value="Genomic_DNA"/>
</dbReference>
<dbReference type="PANTHER" id="PTHR12526">
    <property type="entry name" value="GLYCOSYLTRANSFERASE"/>
    <property type="match status" value="1"/>
</dbReference>
<dbReference type="EC" id="2.4.-.-" evidence="4"/>
<dbReference type="InterPro" id="IPR028098">
    <property type="entry name" value="Glyco_trans_4-like_N"/>
</dbReference>
<proteinExistence type="predicted"/>
<dbReference type="CDD" id="cd03801">
    <property type="entry name" value="GT4_PimA-like"/>
    <property type="match status" value="1"/>
</dbReference>
<keyword evidence="5" id="KW-1185">Reference proteome</keyword>
<organism evidence="4 5">
    <name type="scientific">Sphingomonas immobilis</name>
    <dbReference type="NCBI Taxonomy" id="3063997"/>
    <lineage>
        <taxon>Bacteria</taxon>
        <taxon>Pseudomonadati</taxon>
        <taxon>Pseudomonadota</taxon>
        <taxon>Alphaproteobacteria</taxon>
        <taxon>Sphingomonadales</taxon>
        <taxon>Sphingomonadaceae</taxon>
        <taxon>Sphingomonas</taxon>
    </lineage>
</organism>
<protein>
    <submittedName>
        <fullName evidence="4">Glycosyltransferase family 4 protein</fullName>
        <ecNumber evidence="4">2.4.-.-</ecNumber>
    </submittedName>
</protein>
<reference evidence="4" key="1">
    <citation type="submission" date="2023-07" db="EMBL/GenBank/DDBJ databases">
        <authorList>
            <person name="Kim M.K."/>
        </authorList>
    </citation>
    <scope>NUCLEOTIDE SEQUENCE</scope>
    <source>
        <strain evidence="4">CA1-15</strain>
    </source>
</reference>
<feature type="domain" description="Glycosyltransferase subfamily 4-like N-terminal" evidence="3">
    <location>
        <begin position="35"/>
        <end position="195"/>
    </location>
</feature>
<dbReference type="Pfam" id="PF13439">
    <property type="entry name" value="Glyco_transf_4"/>
    <property type="match status" value="1"/>
</dbReference>
<dbReference type="Proteomes" id="UP001176468">
    <property type="component" value="Unassembled WGS sequence"/>
</dbReference>
<dbReference type="PANTHER" id="PTHR12526:SF510">
    <property type="entry name" value="D-INOSITOL 3-PHOSPHATE GLYCOSYLTRANSFERASE"/>
    <property type="match status" value="1"/>
</dbReference>
<keyword evidence="1 4" id="KW-0328">Glycosyltransferase</keyword>
<comment type="caution">
    <text evidence="4">The sequence shown here is derived from an EMBL/GenBank/DDBJ whole genome shotgun (WGS) entry which is preliminary data.</text>
</comment>
<evidence type="ECO:0000313" key="5">
    <source>
        <dbReference type="Proteomes" id="UP001176468"/>
    </source>
</evidence>
<gene>
    <name evidence="4" type="ORF">Q5H94_19870</name>
</gene>
<keyword evidence="2 4" id="KW-0808">Transferase</keyword>
<evidence type="ECO:0000256" key="1">
    <source>
        <dbReference type="ARBA" id="ARBA00022676"/>
    </source>
</evidence>
<accession>A0ABT9A432</accession>
<evidence type="ECO:0000256" key="2">
    <source>
        <dbReference type="ARBA" id="ARBA00022679"/>
    </source>
</evidence>